<sequence length="486" mass="52313">MTWVRRKLGIIGKPAAVTALLMVVSLPASAGWVDDWVDQKAVSSPGYFEGQKRGYYTGGGFSARWNLQNDYVWSVTPPRLKSGCGGIDAFMGGFSFLNADYLVQKLQRIMSAAPAAAFDIALKTLAPQVSDTIRSLEVIADKLNNIQLDECKSSRALVATIASPFAPQNKQGELAAIQADWWQSTGGGDLWTAFQDARKADDNKPDPAASTATMAGCSADFRAVFGGGSVLAQAAARVGITDAAYLAVIRGYVGDIFVQPPDPAMGINGYKVVYDAPCDQNKGLDDLLNGTAQGKESNGACTTITDANRNLRQYVQQRMNAVASKYKARQILDSSDEAFINASPLAVGLVLKTAVAEKQAPQVIAQLSDVTAKAYAYAILTDMYAKAKGIFATSKSIMSSQNDPVGANGTETCRVENVMEAIGAVEKIEERLSNMIALVQGEYATTVNELNTIYEFVRKQKTFREEAYQSLRQRFGEGVADRVTSF</sequence>
<evidence type="ECO:0000256" key="1">
    <source>
        <dbReference type="SAM" id="SignalP"/>
    </source>
</evidence>
<accession>A0A1L3GDB3</accession>
<feature type="signal peptide" evidence="1">
    <location>
        <begin position="1"/>
        <end position="30"/>
    </location>
</feature>
<dbReference type="STRING" id="29542.A6070_10600"/>
<dbReference type="Proteomes" id="UP000182264">
    <property type="component" value="Chromosome"/>
</dbReference>
<gene>
    <name evidence="2" type="ORF">A7E75_01980</name>
</gene>
<dbReference type="AlphaFoldDB" id="A0A1L3GDB3"/>
<feature type="chain" id="PRO_5013335470" description="Conjugal transfer protein TraH" evidence="1">
    <location>
        <begin position="31"/>
        <end position="486"/>
    </location>
</feature>
<organism evidence="2 3">
    <name type="scientific">Syntrophotalea acetylenica</name>
    <name type="common">Pelobacter acetylenicus</name>
    <dbReference type="NCBI Taxonomy" id="29542"/>
    <lineage>
        <taxon>Bacteria</taxon>
        <taxon>Pseudomonadati</taxon>
        <taxon>Thermodesulfobacteriota</taxon>
        <taxon>Desulfuromonadia</taxon>
        <taxon>Desulfuromonadales</taxon>
        <taxon>Syntrophotaleaceae</taxon>
        <taxon>Syntrophotalea</taxon>
    </lineage>
</organism>
<dbReference type="EMBL" id="CP015518">
    <property type="protein sequence ID" value="APG23926.1"/>
    <property type="molecule type" value="Genomic_DNA"/>
</dbReference>
<protein>
    <recommendedName>
        <fullName evidence="4">Conjugal transfer protein TraH</fullName>
    </recommendedName>
</protein>
<dbReference type="InterPro" id="IPR010927">
    <property type="entry name" value="T4SS_TraH"/>
</dbReference>
<proteinExistence type="predicted"/>
<dbReference type="KEGG" id="pace:A6070_10600"/>
<keyword evidence="3" id="KW-1185">Reference proteome</keyword>
<name>A0A1L3GDB3_SYNAC</name>
<evidence type="ECO:0008006" key="4">
    <source>
        <dbReference type="Google" id="ProtNLM"/>
    </source>
</evidence>
<dbReference type="OrthoDB" id="9797479at2"/>
<dbReference type="RefSeq" id="WP_072285741.1">
    <property type="nucleotide sequence ID" value="NZ_CP015455.1"/>
</dbReference>
<evidence type="ECO:0000313" key="3">
    <source>
        <dbReference type="Proteomes" id="UP000182264"/>
    </source>
</evidence>
<evidence type="ECO:0000313" key="2">
    <source>
        <dbReference type="EMBL" id="APG23926.1"/>
    </source>
</evidence>
<keyword evidence="1" id="KW-0732">Signal</keyword>
<reference evidence="2 3" key="1">
    <citation type="journal article" date="2017" name="Genome Announc.">
        <title>Complete Genome Sequences of Two Acetylene-Fermenting Pelobacter acetylenicus Strains.</title>
        <authorList>
            <person name="Sutton J.M."/>
            <person name="Baesman S.M."/>
            <person name="Fierst J.L."/>
            <person name="Poret-Peterson A.T."/>
            <person name="Oremland R.S."/>
            <person name="Dunlap D.S."/>
            <person name="Akob D.M."/>
        </authorList>
    </citation>
    <scope>NUCLEOTIDE SEQUENCE [LARGE SCALE GENOMIC DNA]</scope>
    <source>
        <strain evidence="2 3">DSM 3247</strain>
    </source>
</reference>
<dbReference type="Pfam" id="PF06122">
    <property type="entry name" value="TraH"/>
    <property type="match status" value="1"/>
</dbReference>